<sequence length="329" mass="37808">MRSYHGIFVLLLLSLSIASPIASAQLHDTLVKDQPKLPMELSSYYRDFRGSHYIDLLKNSGIGERREKDRRDLAVIENYMIIHDAGRLDLESSETARGYLEETVIKPLKEEKSVFLQTGETMEFEDLDRLALAKLLYYYVRDDIYFPHPEEERGIERCLVSVPKVGLLLLMYPEIIKFPCETMRTQHGDCTDKALLLSTLLKMEGYEVAIGSAPSMTVNTNGEYVWFGYHTYVLLKDEGWGIGKLELKEDIFGHKMGGRWIILDPIYSPRHFDRIQLLGGGKVLEFGDTPNWVGYKDETFIPLNEVLFSYGLVNEEVISNVPPLIRCRR</sequence>
<dbReference type="Proteomes" id="UP000320766">
    <property type="component" value="Unassembled WGS sequence"/>
</dbReference>
<name>A0A520KVP5_9EURY</name>
<evidence type="ECO:0000313" key="2">
    <source>
        <dbReference type="Proteomes" id="UP000320766"/>
    </source>
</evidence>
<proteinExistence type="predicted"/>
<reference evidence="1 2" key="1">
    <citation type="journal article" date="2019" name="Nat. Microbiol.">
        <title>Wide diversity of methane and short-chain alkane metabolisms in uncultured archaea.</title>
        <authorList>
            <person name="Borrel G."/>
            <person name="Adam P.S."/>
            <person name="McKay L.J."/>
            <person name="Chen L.X."/>
            <person name="Sierra-Garcia I.N."/>
            <person name="Sieber C.M."/>
            <person name="Letourneur Q."/>
            <person name="Ghozlane A."/>
            <person name="Andersen G.L."/>
            <person name="Li W.J."/>
            <person name="Hallam S.J."/>
            <person name="Muyzer G."/>
            <person name="de Oliveira V.M."/>
            <person name="Inskeep W.P."/>
            <person name="Banfield J.F."/>
            <person name="Gribaldo S."/>
        </authorList>
    </citation>
    <scope>NUCLEOTIDE SEQUENCE [LARGE SCALE GENOMIC DNA]</scope>
    <source>
        <strain evidence="1">NM1b</strain>
    </source>
</reference>
<protein>
    <submittedName>
        <fullName evidence="1">Transglutaminase domain-containing protein</fullName>
    </submittedName>
</protein>
<gene>
    <name evidence="1" type="ORF">EF807_06615</name>
</gene>
<evidence type="ECO:0000313" key="1">
    <source>
        <dbReference type="EMBL" id="RZN68016.1"/>
    </source>
</evidence>
<comment type="caution">
    <text evidence="1">The sequence shown here is derived from an EMBL/GenBank/DDBJ whole genome shotgun (WGS) entry which is preliminary data.</text>
</comment>
<organism evidence="1 2">
    <name type="scientific">Candidatus Methanolliviera hydrocarbonicum</name>
    <dbReference type="NCBI Taxonomy" id="2491085"/>
    <lineage>
        <taxon>Archaea</taxon>
        <taxon>Methanobacteriati</taxon>
        <taxon>Methanobacteriota</taxon>
        <taxon>Candidatus Methanoliparia</taxon>
        <taxon>Candidatus Methanoliparales</taxon>
        <taxon>Candidatus Methanollivieraceae</taxon>
        <taxon>Candidatus Methanolliviera</taxon>
    </lineage>
</organism>
<dbReference type="EMBL" id="RXIL01000118">
    <property type="protein sequence ID" value="RZN68016.1"/>
    <property type="molecule type" value="Genomic_DNA"/>
</dbReference>
<dbReference type="AlphaFoldDB" id="A0A520KVP5"/>
<accession>A0A520KVP5</accession>